<keyword evidence="1" id="KW-0040">ANK repeat</keyword>
<sequence>MAIADHSRQCVRSFGRLAEFAQQNVGGYESQVSFTTVSDEFGRFKIWAGNIGALQEDSTSLDYRLHEASQVRDQVTKILQDLEFSLHECIAIVSGQRVQRERSSSEEEDLGDEFSDTSDPESSDTSEQEAASELAHLFLAITEAITSLYKLSIIIRNPAPRDRYAKAASLNSFDVSYDVGHVYEKYPHVRSAPWLMDKVGRAITRRREFLRYREKHREKLATNIRPIDMSDRNRQAETREMAPFNALQTPTEGPVLGIEARSTIHSQFASTKATTYVANLNDENLEIQSMAGCSETTYVTLIAEEVSNNMRQIPDPPKESANGMPFECPYCFTMLTVKNTKYWKKHVLSDLRPYLCTFEGCSTQMFESRHEWFQHELDKHRKEWHCCLCYNEMPFSSAGHLKAHLYQNHSEYSGQQASALLSLCEKPPENIPVSACPFCAWDSNYSTDSPDFFDMTSISSIKDFCDPYKVLDVYPNAPNFTCVGVAKSRGSRCRWSFNSELFDTSQRATAVRCLESMSKMHPSKITLTALALLARSTLCRDFHQRQAAAKVAEWKAKIKNYLHKPSERLRMVSAVNFMAEDSVERSDLPADGPNSHRQTGEHNVHHSPAVNARSVSSPTVMVSSLHFQRHVAHHLEQLALFALPPPMRESSGASSDQAAASHNSNHTTGAEAISETSSPPSTPTDYGSTPELYKAVMGGEIRVVRREIRNGADLTLQWGRFGNVLQAAAASLSWPSRDEILGALLNNGAHANMQGGLYGNALQAVASSPGVPVCRLQALGLLLDHGAEVNAAGGKYGHAIVAAAAMPTPPSPMQQEPTSMVLKFLLDHGANPDAQEPRLYASALHQAIEHNDVESVQLLLDRGASTTLYHEVYGTPIEHAKKLSYAPVWQLLRKADPETNLEHRNNITRVHFDNKVGVTTFSQIEQPSTLYYGVSLEELCQREKRPVPKLITDCIDDIELYGMGNKEVYREFHNDWNENLADDLKAQYNRDPESPSSQRLRIPNNIAYVAKLLKDFIWQLPGLLIPRQTLARFVRAAHMVARQRMRPLFMSTKSERQATTELQAAIWQLPRVNRDAFESLILHFQRVTDKASQNTMTSEKLAAALAPCFKGGVDSGAGPKLPLADLTWAFEHIIRRGDFWFRDAAEPPDVADDVEAAQPICTVCRKPSTLTESATEEGLRALPCGHVFHHDCIEAYLGKYHECANCKASVGFDWEGLKDGNGKETEM</sequence>
<evidence type="ECO:0000313" key="6">
    <source>
        <dbReference type="EMBL" id="CAF9937600.1"/>
    </source>
</evidence>
<dbReference type="InterPro" id="IPR001841">
    <property type="entry name" value="Znf_RING"/>
</dbReference>
<dbReference type="InterPro" id="IPR013083">
    <property type="entry name" value="Znf_RING/FYVE/PHD"/>
</dbReference>
<evidence type="ECO:0000256" key="1">
    <source>
        <dbReference type="PROSITE-ProRule" id="PRU00023"/>
    </source>
</evidence>
<dbReference type="SUPFAM" id="SSF48403">
    <property type="entry name" value="Ankyrin repeat"/>
    <property type="match status" value="1"/>
</dbReference>
<evidence type="ECO:0000259" key="5">
    <source>
        <dbReference type="PROSITE" id="PS50238"/>
    </source>
</evidence>
<proteinExistence type="predicted"/>
<dbReference type="InterPro" id="IPR002110">
    <property type="entry name" value="Ankyrin_rpt"/>
</dbReference>
<dbReference type="PANTHER" id="PTHR35391:SF7">
    <property type="entry name" value="C2H2-TYPE DOMAIN-CONTAINING PROTEIN"/>
    <property type="match status" value="1"/>
</dbReference>
<feature type="region of interest" description="Disordered" evidence="3">
    <location>
        <begin position="646"/>
        <end position="690"/>
    </location>
</feature>
<dbReference type="Pfam" id="PF00620">
    <property type="entry name" value="RhoGAP"/>
    <property type="match status" value="1"/>
</dbReference>
<dbReference type="CDD" id="cd00159">
    <property type="entry name" value="RhoGAP"/>
    <property type="match status" value="1"/>
</dbReference>
<dbReference type="Proteomes" id="UP000664203">
    <property type="component" value="Unassembled WGS sequence"/>
</dbReference>
<feature type="repeat" description="ANK" evidence="1">
    <location>
        <begin position="839"/>
        <end position="871"/>
    </location>
</feature>
<dbReference type="PANTHER" id="PTHR35391">
    <property type="entry name" value="C2H2-TYPE DOMAIN-CONTAINING PROTEIN-RELATED"/>
    <property type="match status" value="1"/>
</dbReference>
<dbReference type="GO" id="GO:0007165">
    <property type="term" value="P:signal transduction"/>
    <property type="evidence" value="ECO:0007669"/>
    <property type="project" value="InterPro"/>
</dbReference>
<accession>A0A8H3IXC2</accession>
<keyword evidence="2" id="KW-0862">Zinc</keyword>
<feature type="compositionally biased region" description="Acidic residues" evidence="3">
    <location>
        <begin position="106"/>
        <end position="127"/>
    </location>
</feature>
<feature type="compositionally biased region" description="Low complexity" evidence="3">
    <location>
        <begin position="676"/>
        <end position="690"/>
    </location>
</feature>
<dbReference type="EMBL" id="CAJPDR010000479">
    <property type="protein sequence ID" value="CAF9937600.1"/>
    <property type="molecule type" value="Genomic_DNA"/>
</dbReference>
<dbReference type="Gene3D" id="3.30.40.10">
    <property type="entry name" value="Zinc/RING finger domain, C3HC4 (zinc finger)"/>
    <property type="match status" value="1"/>
</dbReference>
<dbReference type="SMART" id="SM00184">
    <property type="entry name" value="RING"/>
    <property type="match status" value="1"/>
</dbReference>
<dbReference type="PROSITE" id="PS50238">
    <property type="entry name" value="RHOGAP"/>
    <property type="match status" value="1"/>
</dbReference>
<reference evidence="6" key="1">
    <citation type="submission" date="2021-03" db="EMBL/GenBank/DDBJ databases">
        <authorList>
            <person name="Tagirdzhanova G."/>
        </authorList>
    </citation>
    <scope>NUCLEOTIDE SEQUENCE</scope>
</reference>
<organism evidence="6 7">
    <name type="scientific">Alectoria fallacina</name>
    <dbReference type="NCBI Taxonomy" id="1903189"/>
    <lineage>
        <taxon>Eukaryota</taxon>
        <taxon>Fungi</taxon>
        <taxon>Dikarya</taxon>
        <taxon>Ascomycota</taxon>
        <taxon>Pezizomycotina</taxon>
        <taxon>Lecanoromycetes</taxon>
        <taxon>OSLEUM clade</taxon>
        <taxon>Lecanoromycetidae</taxon>
        <taxon>Lecanorales</taxon>
        <taxon>Lecanorineae</taxon>
        <taxon>Parmeliaceae</taxon>
        <taxon>Alectoria</taxon>
    </lineage>
</organism>
<dbReference type="SMART" id="SM00248">
    <property type="entry name" value="ANK"/>
    <property type="match status" value="3"/>
</dbReference>
<feature type="region of interest" description="Disordered" evidence="3">
    <location>
        <begin position="583"/>
        <end position="615"/>
    </location>
</feature>
<dbReference type="Pfam" id="PF13639">
    <property type="entry name" value="zf-RING_2"/>
    <property type="match status" value="1"/>
</dbReference>
<gene>
    <name evidence="6" type="ORF">ALECFALPRED_007304</name>
</gene>
<keyword evidence="2" id="KW-0479">Metal-binding</keyword>
<feature type="compositionally biased region" description="Low complexity" evidence="3">
    <location>
        <begin position="650"/>
        <end position="661"/>
    </location>
</feature>
<evidence type="ECO:0000256" key="3">
    <source>
        <dbReference type="SAM" id="MobiDB-lite"/>
    </source>
</evidence>
<keyword evidence="2" id="KW-0863">Zinc-finger</keyword>
<evidence type="ECO:0000256" key="2">
    <source>
        <dbReference type="PROSITE-ProRule" id="PRU00175"/>
    </source>
</evidence>
<dbReference type="PROSITE" id="PS50088">
    <property type="entry name" value="ANK_REPEAT"/>
    <property type="match status" value="1"/>
</dbReference>
<feature type="region of interest" description="Disordered" evidence="3">
    <location>
        <begin position="100"/>
        <end position="128"/>
    </location>
</feature>
<dbReference type="InterPro" id="IPR008936">
    <property type="entry name" value="Rho_GTPase_activation_prot"/>
</dbReference>
<protein>
    <recommendedName>
        <fullName evidence="8">RING-type domain-containing protein</fullName>
    </recommendedName>
</protein>
<dbReference type="InterPro" id="IPR036770">
    <property type="entry name" value="Ankyrin_rpt-contain_sf"/>
</dbReference>
<dbReference type="Gene3D" id="1.25.40.20">
    <property type="entry name" value="Ankyrin repeat-containing domain"/>
    <property type="match status" value="1"/>
</dbReference>
<dbReference type="GO" id="GO:0008270">
    <property type="term" value="F:zinc ion binding"/>
    <property type="evidence" value="ECO:0007669"/>
    <property type="project" value="UniProtKB-KW"/>
</dbReference>
<dbReference type="Pfam" id="PF13637">
    <property type="entry name" value="Ank_4"/>
    <property type="match status" value="1"/>
</dbReference>
<dbReference type="InterPro" id="IPR058925">
    <property type="entry name" value="zf-C2H2_AcuF"/>
</dbReference>
<evidence type="ECO:0000259" key="4">
    <source>
        <dbReference type="PROSITE" id="PS50089"/>
    </source>
</evidence>
<dbReference type="SUPFAM" id="SSF48350">
    <property type="entry name" value="GTPase activation domain, GAP"/>
    <property type="match status" value="1"/>
</dbReference>
<dbReference type="SUPFAM" id="SSF57850">
    <property type="entry name" value="RING/U-box"/>
    <property type="match status" value="1"/>
</dbReference>
<feature type="domain" description="RING-type" evidence="4">
    <location>
        <begin position="1161"/>
        <end position="1207"/>
    </location>
</feature>
<comment type="caution">
    <text evidence="6">The sequence shown here is derived from an EMBL/GenBank/DDBJ whole genome shotgun (WGS) entry which is preliminary data.</text>
</comment>
<dbReference type="OrthoDB" id="6133115at2759"/>
<dbReference type="SMART" id="SM00324">
    <property type="entry name" value="RhoGAP"/>
    <property type="match status" value="1"/>
</dbReference>
<dbReference type="AlphaFoldDB" id="A0A8H3IXC2"/>
<dbReference type="Gene3D" id="1.10.555.10">
    <property type="entry name" value="Rho GTPase activation protein"/>
    <property type="match status" value="1"/>
</dbReference>
<keyword evidence="7" id="KW-1185">Reference proteome</keyword>
<evidence type="ECO:0000313" key="7">
    <source>
        <dbReference type="Proteomes" id="UP000664203"/>
    </source>
</evidence>
<dbReference type="PROSITE" id="PS50297">
    <property type="entry name" value="ANK_REP_REGION"/>
    <property type="match status" value="1"/>
</dbReference>
<name>A0A8H3IXC2_9LECA</name>
<dbReference type="InterPro" id="IPR000198">
    <property type="entry name" value="RhoGAP_dom"/>
</dbReference>
<dbReference type="Pfam" id="PF26082">
    <property type="entry name" value="zf-C2H2_AcuF"/>
    <property type="match status" value="1"/>
</dbReference>
<evidence type="ECO:0008006" key="8">
    <source>
        <dbReference type="Google" id="ProtNLM"/>
    </source>
</evidence>
<dbReference type="PROSITE" id="PS50089">
    <property type="entry name" value="ZF_RING_2"/>
    <property type="match status" value="1"/>
</dbReference>
<feature type="domain" description="Rho-GAP" evidence="5">
    <location>
        <begin position="934"/>
        <end position="1141"/>
    </location>
</feature>